<name>A0A117NFK6_PICGL</name>
<proteinExistence type="predicted"/>
<geneLocation type="mitochondrion" evidence="1"/>
<sequence>MLPLTQMLQPPMSMSITLLRVLLDLHMNLSIGYGFLFE</sequence>
<protein>
    <submittedName>
        <fullName evidence="1">Uncharacterized protein</fullName>
    </submittedName>
</protein>
<accession>A0A117NFK6</accession>
<gene>
    <name evidence="1" type="ORF">ABT39_MTgene2664</name>
</gene>
<evidence type="ECO:0000313" key="1">
    <source>
        <dbReference type="EMBL" id="KUM45397.1"/>
    </source>
</evidence>
<keyword evidence="1" id="KW-0496">Mitochondrion</keyword>
<dbReference type="EMBL" id="LKAM01000019">
    <property type="protein sequence ID" value="KUM45397.1"/>
    <property type="molecule type" value="Genomic_DNA"/>
</dbReference>
<organism evidence="1">
    <name type="scientific">Picea glauca</name>
    <name type="common">White spruce</name>
    <name type="synonym">Pinus glauca</name>
    <dbReference type="NCBI Taxonomy" id="3330"/>
    <lineage>
        <taxon>Eukaryota</taxon>
        <taxon>Viridiplantae</taxon>
        <taxon>Streptophyta</taxon>
        <taxon>Embryophyta</taxon>
        <taxon>Tracheophyta</taxon>
        <taxon>Spermatophyta</taxon>
        <taxon>Pinopsida</taxon>
        <taxon>Pinidae</taxon>
        <taxon>Conifers I</taxon>
        <taxon>Pinales</taxon>
        <taxon>Pinaceae</taxon>
        <taxon>Picea</taxon>
    </lineage>
</organism>
<reference evidence="1" key="1">
    <citation type="journal article" date="2015" name="Genome Biol. Evol.">
        <title>Organellar Genomes of White Spruce (Picea glauca): Assembly and Annotation.</title>
        <authorList>
            <person name="Jackman S.D."/>
            <person name="Warren R.L."/>
            <person name="Gibb E.A."/>
            <person name="Vandervalk B.P."/>
            <person name="Mohamadi H."/>
            <person name="Chu J."/>
            <person name="Raymond A."/>
            <person name="Pleasance S."/>
            <person name="Coope R."/>
            <person name="Wildung M.R."/>
            <person name="Ritland C.E."/>
            <person name="Bousquet J."/>
            <person name="Jones S.J."/>
            <person name="Bohlmann J."/>
            <person name="Birol I."/>
        </authorList>
    </citation>
    <scope>NUCLEOTIDE SEQUENCE [LARGE SCALE GENOMIC DNA]</scope>
    <source>
        <tissue evidence="1">Flushing bud</tissue>
    </source>
</reference>
<comment type="caution">
    <text evidence="1">The sequence shown here is derived from an EMBL/GenBank/DDBJ whole genome shotgun (WGS) entry which is preliminary data.</text>
</comment>
<dbReference type="AlphaFoldDB" id="A0A117NFK6"/>